<dbReference type="EMBL" id="MU842923">
    <property type="protein sequence ID" value="KAK2026027.1"/>
    <property type="molecule type" value="Genomic_DNA"/>
</dbReference>
<keyword evidence="4" id="KW-1133">Transmembrane helix</keyword>
<dbReference type="PANTHER" id="PTHR24322">
    <property type="entry name" value="PKSB"/>
    <property type="match status" value="1"/>
</dbReference>
<organism evidence="5 6">
    <name type="scientific">Colletotrichum zoysiae</name>
    <dbReference type="NCBI Taxonomy" id="1216348"/>
    <lineage>
        <taxon>Eukaryota</taxon>
        <taxon>Fungi</taxon>
        <taxon>Dikarya</taxon>
        <taxon>Ascomycota</taxon>
        <taxon>Pezizomycotina</taxon>
        <taxon>Sordariomycetes</taxon>
        <taxon>Hypocreomycetidae</taxon>
        <taxon>Glomerellales</taxon>
        <taxon>Glomerellaceae</taxon>
        <taxon>Colletotrichum</taxon>
        <taxon>Colletotrichum graminicola species complex</taxon>
    </lineage>
</organism>
<evidence type="ECO:0000256" key="1">
    <source>
        <dbReference type="ARBA" id="ARBA00006484"/>
    </source>
</evidence>
<gene>
    <name evidence="5" type="ORF">LX32DRAFT_684823</name>
</gene>
<evidence type="ECO:0000313" key="5">
    <source>
        <dbReference type="EMBL" id="KAK2026027.1"/>
    </source>
</evidence>
<evidence type="ECO:0000256" key="2">
    <source>
        <dbReference type="ARBA" id="ARBA00022857"/>
    </source>
</evidence>
<name>A0AAD9HCY5_9PEZI</name>
<dbReference type="PANTHER" id="PTHR24322:SF736">
    <property type="entry name" value="RETINOL DEHYDROGENASE 10"/>
    <property type="match status" value="1"/>
</dbReference>
<feature type="transmembrane region" description="Helical" evidence="4">
    <location>
        <begin position="12"/>
        <end position="32"/>
    </location>
</feature>
<keyword evidence="3" id="KW-0560">Oxidoreductase</keyword>
<dbReference type="Proteomes" id="UP001232148">
    <property type="component" value="Unassembled WGS sequence"/>
</dbReference>
<accession>A0AAD9HCY5</accession>
<dbReference type="Gene3D" id="3.40.50.720">
    <property type="entry name" value="NAD(P)-binding Rossmann-like Domain"/>
    <property type="match status" value="1"/>
</dbReference>
<dbReference type="InterPro" id="IPR036291">
    <property type="entry name" value="NAD(P)-bd_dom_sf"/>
</dbReference>
<dbReference type="PRINTS" id="PR00081">
    <property type="entry name" value="GDHRDH"/>
</dbReference>
<keyword evidence="2" id="KW-0521">NADP</keyword>
<protein>
    <submittedName>
        <fullName evidence="5">Short chain dehydrogenase</fullName>
    </submittedName>
</protein>
<dbReference type="InterPro" id="IPR002347">
    <property type="entry name" value="SDR_fam"/>
</dbReference>
<comment type="caution">
    <text evidence="5">The sequence shown here is derived from an EMBL/GenBank/DDBJ whole genome shotgun (WGS) entry which is preliminary data.</text>
</comment>
<evidence type="ECO:0000256" key="3">
    <source>
        <dbReference type="ARBA" id="ARBA00023002"/>
    </source>
</evidence>
<proteinExistence type="inferred from homology"/>
<dbReference type="Pfam" id="PF00106">
    <property type="entry name" value="adh_short"/>
    <property type="match status" value="1"/>
</dbReference>
<comment type="similarity">
    <text evidence="1">Belongs to the short-chain dehydrogenases/reductases (SDR) family.</text>
</comment>
<keyword evidence="4" id="KW-0812">Transmembrane</keyword>
<evidence type="ECO:0000313" key="6">
    <source>
        <dbReference type="Proteomes" id="UP001232148"/>
    </source>
</evidence>
<keyword evidence="6" id="KW-1185">Reference proteome</keyword>
<dbReference type="InterPro" id="IPR020904">
    <property type="entry name" value="Sc_DH/Rdtase_CS"/>
</dbReference>
<keyword evidence="4" id="KW-0472">Membrane</keyword>
<dbReference type="PROSITE" id="PS00061">
    <property type="entry name" value="ADH_SHORT"/>
    <property type="match status" value="1"/>
</dbReference>
<dbReference type="PROSITE" id="PS51257">
    <property type="entry name" value="PROKAR_LIPOPROTEIN"/>
    <property type="match status" value="1"/>
</dbReference>
<dbReference type="GO" id="GO:0016616">
    <property type="term" value="F:oxidoreductase activity, acting on the CH-OH group of donors, NAD or NADP as acceptor"/>
    <property type="evidence" value="ECO:0007669"/>
    <property type="project" value="TreeGrafter"/>
</dbReference>
<dbReference type="AlphaFoldDB" id="A0AAD9HCY5"/>
<sequence>MKKLTVDILFRLLGATIFHPVVSLLVACGLVLSGLEPSPVELGADIGSTRWVGPSSGKMRWALWCVAFAWVLSLNRFLNRRALNPAPKSKPDFSREVVVVTGGSTGIGAILVRKLEVTGATVVVLDMAPLSYNAGPRTSYIRCDVSSSDDVRAAAKAVRDQHGRASILVANAGLVRGKALLDATDEDLRLTFNVNVLGLLWAVRAFLPEMIAANRGHVLVTASSTAFLSLAGMSDYSASKAAVGSLVEGLHTELKHKHGNPAVAVSAIYPAIIGTAMFRDLDVPDSFLAPILDPNEVAQKMFDILAKGQSENAYMPAYALAKVWFRVIPTWMRVALQDVGSHMADKMGGKNEGYATVVLVRHACLKTEANGAIWDYGGAGTAGLTGRIHTAGISSDCMVPGRFERPGVT</sequence>
<reference evidence="5" key="1">
    <citation type="submission" date="2021-06" db="EMBL/GenBank/DDBJ databases">
        <title>Comparative genomics, transcriptomics and evolutionary studies reveal genomic signatures of adaptation to plant cell wall in hemibiotrophic fungi.</title>
        <authorList>
            <consortium name="DOE Joint Genome Institute"/>
            <person name="Baroncelli R."/>
            <person name="Diaz J.F."/>
            <person name="Benocci T."/>
            <person name="Peng M."/>
            <person name="Battaglia E."/>
            <person name="Haridas S."/>
            <person name="Andreopoulos W."/>
            <person name="Labutti K."/>
            <person name="Pangilinan J."/>
            <person name="Floch G.L."/>
            <person name="Makela M.R."/>
            <person name="Henrissat B."/>
            <person name="Grigoriev I.V."/>
            <person name="Crouch J.A."/>
            <person name="De Vries R.P."/>
            <person name="Sukno S.A."/>
            <person name="Thon M.R."/>
        </authorList>
    </citation>
    <scope>NUCLEOTIDE SEQUENCE</scope>
    <source>
        <strain evidence="5">MAFF235873</strain>
    </source>
</reference>
<evidence type="ECO:0000256" key="4">
    <source>
        <dbReference type="SAM" id="Phobius"/>
    </source>
</evidence>
<dbReference type="SUPFAM" id="SSF51735">
    <property type="entry name" value="NAD(P)-binding Rossmann-fold domains"/>
    <property type="match status" value="1"/>
</dbReference>